<dbReference type="RefSeq" id="XP_033380117.1">
    <property type="nucleotide sequence ID" value="XM_033524641.1"/>
</dbReference>
<keyword evidence="5" id="KW-0687">Ribonucleoprotein</keyword>
<comment type="subcellular location">
    <subcellularLocation>
        <location evidence="1 5">Nucleus</location>
        <location evidence="1 5">Nucleolus</location>
    </subcellularLocation>
</comment>
<evidence type="ECO:0000256" key="6">
    <source>
        <dbReference type="SAM" id="MobiDB-lite"/>
    </source>
</evidence>
<evidence type="ECO:0000256" key="2">
    <source>
        <dbReference type="ARBA" id="ARBA00006674"/>
    </source>
</evidence>
<proteinExistence type="inferred from homology"/>
<dbReference type="OrthoDB" id="10251401at2759"/>
<dbReference type="GeneID" id="54282038"/>
<keyword evidence="5" id="KW-0690">Ribosome biogenesis</keyword>
<dbReference type="InterPro" id="IPR035370">
    <property type="entry name" value="Nrap_D5"/>
</dbReference>
<dbReference type="InterPro" id="IPR005554">
    <property type="entry name" value="NOL6/Upt22"/>
</dbReference>
<gene>
    <name evidence="13" type="ORF">BU24DRAFT_377233</name>
</gene>
<comment type="similarity">
    <text evidence="2 5">Belongs to the NRAP family.</text>
</comment>
<dbReference type="AlphaFoldDB" id="A0A6A5XF76"/>
<dbReference type="GO" id="GO:0032545">
    <property type="term" value="C:CURI complex"/>
    <property type="evidence" value="ECO:0007669"/>
    <property type="project" value="TreeGrafter"/>
</dbReference>
<keyword evidence="4 5" id="KW-0539">Nucleus</keyword>
<dbReference type="PANTHER" id="PTHR17972">
    <property type="entry name" value="NUCLEOLAR RNA-ASSOCIATED PROTEIN"/>
    <property type="match status" value="1"/>
</dbReference>
<feature type="compositionally biased region" description="Basic residues" evidence="6">
    <location>
        <begin position="1"/>
        <end position="11"/>
    </location>
</feature>
<dbReference type="InterPro" id="IPR035369">
    <property type="entry name" value="Nrap_D4"/>
</dbReference>
<feature type="compositionally biased region" description="Basic and acidic residues" evidence="6">
    <location>
        <begin position="35"/>
        <end position="49"/>
    </location>
</feature>
<evidence type="ECO:0000313" key="14">
    <source>
        <dbReference type="Proteomes" id="UP000799778"/>
    </source>
</evidence>
<dbReference type="Pfam" id="PF03813">
    <property type="entry name" value="Nrap"/>
    <property type="match status" value="1"/>
</dbReference>
<dbReference type="Gene3D" id="3.30.70.3030">
    <property type="match status" value="1"/>
</dbReference>
<evidence type="ECO:0000259" key="7">
    <source>
        <dbReference type="Pfam" id="PF03813"/>
    </source>
</evidence>
<dbReference type="Pfam" id="PF17403">
    <property type="entry name" value="Nrap_D2"/>
    <property type="match status" value="1"/>
</dbReference>
<dbReference type="Gene3D" id="1.10.1410.10">
    <property type="match status" value="1"/>
</dbReference>
<organism evidence="13 14">
    <name type="scientific">Aaosphaeria arxii CBS 175.79</name>
    <dbReference type="NCBI Taxonomy" id="1450172"/>
    <lineage>
        <taxon>Eukaryota</taxon>
        <taxon>Fungi</taxon>
        <taxon>Dikarya</taxon>
        <taxon>Ascomycota</taxon>
        <taxon>Pezizomycotina</taxon>
        <taxon>Dothideomycetes</taxon>
        <taxon>Pleosporomycetidae</taxon>
        <taxon>Pleosporales</taxon>
        <taxon>Pleosporales incertae sedis</taxon>
        <taxon>Aaosphaeria</taxon>
    </lineage>
</organism>
<evidence type="ECO:0000256" key="3">
    <source>
        <dbReference type="ARBA" id="ARBA00022884"/>
    </source>
</evidence>
<reference evidence="13" key="1">
    <citation type="journal article" date="2020" name="Stud. Mycol.">
        <title>101 Dothideomycetes genomes: a test case for predicting lifestyles and emergence of pathogens.</title>
        <authorList>
            <person name="Haridas S."/>
            <person name="Albert R."/>
            <person name="Binder M."/>
            <person name="Bloem J."/>
            <person name="Labutti K."/>
            <person name="Salamov A."/>
            <person name="Andreopoulos B."/>
            <person name="Baker S."/>
            <person name="Barry K."/>
            <person name="Bills G."/>
            <person name="Bluhm B."/>
            <person name="Cannon C."/>
            <person name="Castanera R."/>
            <person name="Culley D."/>
            <person name="Daum C."/>
            <person name="Ezra D."/>
            <person name="Gonzalez J."/>
            <person name="Henrissat B."/>
            <person name="Kuo A."/>
            <person name="Liang C."/>
            <person name="Lipzen A."/>
            <person name="Lutzoni F."/>
            <person name="Magnuson J."/>
            <person name="Mondo S."/>
            <person name="Nolan M."/>
            <person name="Ohm R."/>
            <person name="Pangilinan J."/>
            <person name="Park H.-J."/>
            <person name="Ramirez L."/>
            <person name="Alfaro M."/>
            <person name="Sun H."/>
            <person name="Tritt A."/>
            <person name="Yoshinaga Y."/>
            <person name="Zwiers L.-H."/>
            <person name="Turgeon B."/>
            <person name="Goodwin S."/>
            <person name="Spatafora J."/>
            <person name="Crous P."/>
            <person name="Grigoriev I."/>
        </authorList>
    </citation>
    <scope>NUCLEOTIDE SEQUENCE</scope>
    <source>
        <strain evidence="13">CBS 175.79</strain>
    </source>
</reference>
<feature type="domain" description="Nrap protein" evidence="9">
    <location>
        <begin position="516"/>
        <end position="665"/>
    </location>
</feature>
<dbReference type="Pfam" id="PF17407">
    <property type="entry name" value="Nrap_D6"/>
    <property type="match status" value="1"/>
</dbReference>
<evidence type="ECO:0000256" key="4">
    <source>
        <dbReference type="ARBA" id="ARBA00023242"/>
    </source>
</evidence>
<dbReference type="EMBL" id="ML978074">
    <property type="protein sequence ID" value="KAF2011778.1"/>
    <property type="molecule type" value="Genomic_DNA"/>
</dbReference>
<evidence type="ECO:0000259" key="10">
    <source>
        <dbReference type="Pfam" id="PF17405"/>
    </source>
</evidence>
<evidence type="ECO:0000256" key="5">
    <source>
        <dbReference type="RuleBase" id="RU364032"/>
    </source>
</evidence>
<feature type="region of interest" description="Disordered" evidence="6">
    <location>
        <begin position="1"/>
        <end position="103"/>
    </location>
</feature>
<feature type="domain" description="Nrap protein" evidence="12">
    <location>
        <begin position="1064"/>
        <end position="1206"/>
    </location>
</feature>
<sequence>MASPSSKRRKLQHSESDDARDLAGLPRRSGKGVPTRKDNGELCDMRDGDLSVDEDVSSEAGSSKAEEEMTDSEKAAPGSNTSFANNVEQKKQPVKRPATESAESVYTAEVYRSNMFKLQVDELLDQIRPNYGKKEVESAMRALKEHIEQIPSRPPLPFYEAQKALKGEGITVPFPQPLPPADVKYKLQYDRPANINATGSYPLKIAIRTDDCAVIDMVVTMPRTIFQDKDYLNHRYFYKRAFYLACVAAGLRSSARNKYKLSFDLMHGNQLQPVLLVKPSGDGSSADFTKSKCWIRIILALPENAFPQTRLLPTSSCIRLHPHSDSSEDNDRLTSSPATPFYNATIQADASVTQYLKLLHVTTAKVETFRDACMLGRVWLKQRGFGSQLFRGGFGNFEWSIIVALLLQPTSGTGAFRLSSGYSSYQLFKATLQFIARHNLTKTPFLLSSNNVSNPKGDSTPLLFDGSRNLNILYKMTKWAYYQLQHEAKTTVDMLSDPIADHFESTFITKTNILEYRFDAFIEIPLYAIAPDTDNNEQHAALIDGCSKVYDLLQRALTDRVSLISFSIPTTSDWSVKATRPSLDKERNVLVSLAIDPSNAYRSVDHGPPAEDKKAAASFRQFWGEKAELRRFKDGSILESVVWPVSNNSSILEQIIRHVLDRHLNPQAGTKATFTSDPLAHLLPSGSVQGQSNLSAFSSRMNALAALEKDIRGLEGLPLQVRTISAADPLLRYSDVDMDVKHIPASMVLQFEGSAQWPDDLCAIQRTKIAFLLKLADLLDAHGNGESARLGLENPSHPDLNQGFLDIFVPPGFTFRLRIYHDREATLLGRQLKDKLLDSPSREAAAAALSIYKHDYIHVPAHTQMLQKLCTRFPALSPSIRMTKRWFAAHLLSPHFAPELIELLVVRTFLQHHPWPVPACATVGFLRTLMFISRWDWRHVPLIVDFSAGTSEPIGMSDNLQARTFTTEDVEQIQTRFEAWRRIDPAMNRVALFAATNLDSEGTTWTDKSKPEKVVAARMTALAKAATSSTRAQEEKLLAGVTGKQARVDAGIESTPDHLFAPELRDYDVVIHLSSKYSTKGKRKQTATFKNLQLQQGDMGAKELQNIGFDPVHLFTNDLKEIYGNTVIWFWDPHALNVICGLFNPTVAGQRAWKVKADWNSLPSTTNNAKSDGANLTDGNGTSIDVNKGAIYNEIRRLGGEMIRSIEIKA</sequence>
<evidence type="ECO:0000259" key="12">
    <source>
        <dbReference type="Pfam" id="PF17407"/>
    </source>
</evidence>
<dbReference type="GO" id="GO:0006364">
    <property type="term" value="P:rRNA processing"/>
    <property type="evidence" value="ECO:0007669"/>
    <property type="project" value="UniProtKB-KW"/>
</dbReference>
<dbReference type="GO" id="GO:0032040">
    <property type="term" value="C:small-subunit processome"/>
    <property type="evidence" value="ECO:0007669"/>
    <property type="project" value="TreeGrafter"/>
</dbReference>
<dbReference type="GO" id="GO:0006409">
    <property type="term" value="P:tRNA export from nucleus"/>
    <property type="evidence" value="ECO:0007669"/>
    <property type="project" value="TreeGrafter"/>
</dbReference>
<dbReference type="GO" id="GO:0034456">
    <property type="term" value="C:UTP-C complex"/>
    <property type="evidence" value="ECO:0007669"/>
    <property type="project" value="TreeGrafter"/>
</dbReference>
<keyword evidence="5" id="KW-0698">rRNA processing</keyword>
<dbReference type="Pfam" id="PF17404">
    <property type="entry name" value="Nrap_D3"/>
    <property type="match status" value="1"/>
</dbReference>
<dbReference type="PANTHER" id="PTHR17972:SF0">
    <property type="entry name" value="NUCLEOLAR PROTEIN 6"/>
    <property type="match status" value="1"/>
</dbReference>
<evidence type="ECO:0000256" key="1">
    <source>
        <dbReference type="ARBA" id="ARBA00004604"/>
    </source>
</evidence>
<evidence type="ECO:0000259" key="9">
    <source>
        <dbReference type="Pfam" id="PF17404"/>
    </source>
</evidence>
<dbReference type="GO" id="GO:0003723">
    <property type="term" value="F:RNA binding"/>
    <property type="evidence" value="ECO:0007669"/>
    <property type="project" value="UniProtKB-KW"/>
</dbReference>
<feature type="compositionally biased region" description="Basic and acidic residues" evidence="6">
    <location>
        <begin position="12"/>
        <end position="21"/>
    </location>
</feature>
<accession>A0A6A5XF76</accession>
<evidence type="ECO:0000313" key="13">
    <source>
        <dbReference type="EMBL" id="KAF2011778.1"/>
    </source>
</evidence>
<feature type="domain" description="Nrap protein" evidence="7">
    <location>
        <begin position="215"/>
        <end position="363"/>
    </location>
</feature>
<dbReference type="Pfam" id="PF17405">
    <property type="entry name" value="Nrap_D4"/>
    <property type="match status" value="1"/>
</dbReference>
<feature type="compositionally biased region" description="Basic and acidic residues" evidence="6">
    <location>
        <begin position="64"/>
        <end position="74"/>
    </location>
</feature>
<feature type="domain" description="Nrap protein" evidence="11">
    <location>
        <begin position="873"/>
        <end position="1035"/>
    </location>
</feature>
<feature type="domain" description="Nrap protein" evidence="10">
    <location>
        <begin position="680"/>
        <end position="871"/>
    </location>
</feature>
<name>A0A6A5XF76_9PLEO</name>
<evidence type="ECO:0000259" key="11">
    <source>
        <dbReference type="Pfam" id="PF17406"/>
    </source>
</evidence>
<keyword evidence="14" id="KW-1185">Reference proteome</keyword>
<dbReference type="InterPro" id="IPR035082">
    <property type="entry name" value="Nrap_D1"/>
</dbReference>
<evidence type="ECO:0000259" key="8">
    <source>
        <dbReference type="Pfam" id="PF17403"/>
    </source>
</evidence>
<protein>
    <recommendedName>
        <fullName evidence="5">U3 small nucleolar RNA-associated protein 22</fullName>
    </recommendedName>
</protein>
<dbReference type="Proteomes" id="UP000799778">
    <property type="component" value="Unassembled WGS sequence"/>
</dbReference>
<feature type="compositionally biased region" description="Polar residues" evidence="6">
    <location>
        <begin position="78"/>
        <end position="87"/>
    </location>
</feature>
<dbReference type="InterPro" id="IPR035371">
    <property type="entry name" value="Nrap_D6"/>
</dbReference>
<dbReference type="InterPro" id="IPR035368">
    <property type="entry name" value="Nrap_D3"/>
</dbReference>
<dbReference type="Pfam" id="PF17406">
    <property type="entry name" value="Nrap_D5"/>
    <property type="match status" value="1"/>
</dbReference>
<dbReference type="InterPro" id="IPR035367">
    <property type="entry name" value="Nrap_D2"/>
</dbReference>
<feature type="domain" description="Nrap protein" evidence="8">
    <location>
        <begin position="368"/>
        <end position="510"/>
    </location>
</feature>
<keyword evidence="3 5" id="KW-0694">RNA-binding</keyword>